<proteinExistence type="predicted"/>
<protein>
    <recommendedName>
        <fullName evidence="2">B box-type domain-containing protein</fullName>
    </recommendedName>
</protein>
<dbReference type="PROSITE" id="PS50119">
    <property type="entry name" value="ZF_BBOX"/>
    <property type="match status" value="1"/>
</dbReference>
<sequence>MATSFTKFQYALNICEEHDKKELHAYCKTCQKKICTTCIKEEHSIHDWETITEILREKKYSLPKECKEIRANQLQGLKKEIYRFDRKIKDEDNRFELNKSNLNCSRKRYISGINKLFDAKIDECQQKSNAAKEVYIEKLEGLKQKVEYLDMMTTALDQDINTLPDHDILDMEKEMRNELEKALTYSADEYNCTTVFIPGELDKQTLENMIGEIHSVSVEEKIGSIVYSDDIMSIKPVSETNAWIRVWGSRVFELIDITGKRVKEMKTPADDLVIFESGDVVLTDKEKCSVSVFTEDENQKSTFETNQLYPTYINKTENDDVLISMWDDGDPYNLVSTSRRIVQRMTLTGKVLHTYEFREDGKTRLFTCPVRTAENKNRDVCVINELSDVSGELVVLHKDGRVKFTYTGDGLQFFPTDVECDDKCHILLTDHYSRAIHILTSNGKYLCRLCQYEDLNPFVISLYDNNMWCGFSQGRVKIYRHKS</sequence>
<feature type="domain" description="B box-type" evidence="2">
    <location>
        <begin position="10"/>
        <end position="54"/>
    </location>
</feature>
<reference evidence="3" key="1">
    <citation type="submission" date="2019-08" db="EMBL/GenBank/DDBJ databases">
        <title>The improved chromosome-level genome for the pearl oyster Pinctada fucata martensii using PacBio sequencing and Hi-C.</title>
        <authorList>
            <person name="Zheng Z."/>
        </authorList>
    </citation>
    <scope>NUCLEOTIDE SEQUENCE</scope>
    <source>
        <strain evidence="3">ZZ-2019</strain>
        <tissue evidence="3">Adductor muscle</tissue>
    </source>
</reference>
<dbReference type="GO" id="GO:0061630">
    <property type="term" value="F:ubiquitin protein ligase activity"/>
    <property type="evidence" value="ECO:0007669"/>
    <property type="project" value="TreeGrafter"/>
</dbReference>
<dbReference type="SUPFAM" id="SSF57845">
    <property type="entry name" value="B-box zinc-binding domain"/>
    <property type="match status" value="1"/>
</dbReference>
<dbReference type="Gene3D" id="3.30.160.60">
    <property type="entry name" value="Classic Zinc Finger"/>
    <property type="match status" value="1"/>
</dbReference>
<gene>
    <name evidence="3" type="ORF">FSP39_015893</name>
</gene>
<evidence type="ECO:0000313" key="3">
    <source>
        <dbReference type="EMBL" id="KAK3103030.1"/>
    </source>
</evidence>
<dbReference type="InterPro" id="IPR011042">
    <property type="entry name" value="6-blade_b-propeller_TolB-like"/>
</dbReference>
<dbReference type="Gene3D" id="2.120.10.30">
    <property type="entry name" value="TolB, C-terminal domain"/>
    <property type="match status" value="1"/>
</dbReference>
<evidence type="ECO:0000256" key="1">
    <source>
        <dbReference type="PROSITE-ProRule" id="PRU00024"/>
    </source>
</evidence>
<dbReference type="InterPro" id="IPR000315">
    <property type="entry name" value="Znf_B-box"/>
</dbReference>
<keyword evidence="1" id="KW-0479">Metal-binding</keyword>
<keyword evidence="4" id="KW-1185">Reference proteome</keyword>
<dbReference type="Pfam" id="PF00643">
    <property type="entry name" value="zf-B_box"/>
    <property type="match status" value="1"/>
</dbReference>
<keyword evidence="1" id="KW-0863">Zinc-finger</keyword>
<organism evidence="3 4">
    <name type="scientific">Pinctada imbricata</name>
    <name type="common">Atlantic pearl-oyster</name>
    <name type="synonym">Pinctada martensii</name>
    <dbReference type="NCBI Taxonomy" id="66713"/>
    <lineage>
        <taxon>Eukaryota</taxon>
        <taxon>Metazoa</taxon>
        <taxon>Spiralia</taxon>
        <taxon>Lophotrochozoa</taxon>
        <taxon>Mollusca</taxon>
        <taxon>Bivalvia</taxon>
        <taxon>Autobranchia</taxon>
        <taxon>Pteriomorphia</taxon>
        <taxon>Pterioida</taxon>
        <taxon>Pterioidea</taxon>
        <taxon>Pteriidae</taxon>
        <taxon>Pinctada</taxon>
    </lineage>
</organism>
<dbReference type="PANTHER" id="PTHR25462:SF291">
    <property type="entry name" value="E3 UBIQUITIN-PROTEIN LIGASE TRIM45"/>
    <property type="match status" value="1"/>
</dbReference>
<name>A0AA88YDF5_PINIB</name>
<dbReference type="Proteomes" id="UP001186944">
    <property type="component" value="Unassembled WGS sequence"/>
</dbReference>
<dbReference type="GO" id="GO:0008270">
    <property type="term" value="F:zinc ion binding"/>
    <property type="evidence" value="ECO:0007669"/>
    <property type="project" value="UniProtKB-KW"/>
</dbReference>
<accession>A0AA88YDF5</accession>
<dbReference type="EMBL" id="VSWD01000005">
    <property type="protein sequence ID" value="KAK3103030.1"/>
    <property type="molecule type" value="Genomic_DNA"/>
</dbReference>
<evidence type="ECO:0000259" key="2">
    <source>
        <dbReference type="PROSITE" id="PS50119"/>
    </source>
</evidence>
<dbReference type="SMART" id="SM00336">
    <property type="entry name" value="BBOX"/>
    <property type="match status" value="1"/>
</dbReference>
<keyword evidence="1" id="KW-0862">Zinc</keyword>
<dbReference type="InterPro" id="IPR047153">
    <property type="entry name" value="TRIM45/56/19-like"/>
</dbReference>
<dbReference type="PANTHER" id="PTHR25462">
    <property type="entry name" value="BONUS, ISOFORM C-RELATED"/>
    <property type="match status" value="1"/>
</dbReference>
<evidence type="ECO:0000313" key="4">
    <source>
        <dbReference type="Proteomes" id="UP001186944"/>
    </source>
</evidence>
<comment type="caution">
    <text evidence="3">The sequence shown here is derived from an EMBL/GenBank/DDBJ whole genome shotgun (WGS) entry which is preliminary data.</text>
</comment>
<dbReference type="AlphaFoldDB" id="A0AA88YDF5"/>
<dbReference type="SUPFAM" id="SSF101898">
    <property type="entry name" value="NHL repeat"/>
    <property type="match status" value="1"/>
</dbReference>